<proteinExistence type="predicted"/>
<dbReference type="PRINTS" id="PR00332">
    <property type="entry name" value="HISTRIAD"/>
</dbReference>
<dbReference type="Proteomes" id="UP000183530">
    <property type="component" value="Chromosome"/>
</dbReference>
<feature type="short sequence motif" description="Histidine triad motif" evidence="2 3">
    <location>
        <begin position="91"/>
        <end position="95"/>
    </location>
</feature>
<dbReference type="AlphaFoldDB" id="A0A1L2ZKX8"/>
<dbReference type="RefSeq" id="WP_071893322.1">
    <property type="nucleotide sequence ID" value="NZ_CP018135.1"/>
</dbReference>
<dbReference type="PANTHER" id="PTHR46648">
    <property type="entry name" value="HIT FAMILY PROTEIN 1"/>
    <property type="match status" value="1"/>
</dbReference>
<dbReference type="InterPro" id="IPR036265">
    <property type="entry name" value="HIT-like_sf"/>
</dbReference>
<evidence type="ECO:0000313" key="6">
    <source>
        <dbReference type="Proteomes" id="UP000183530"/>
    </source>
</evidence>
<feature type="active site" description="Tele-AMP-histidine intermediate" evidence="1">
    <location>
        <position position="93"/>
    </location>
</feature>
<evidence type="ECO:0000313" key="5">
    <source>
        <dbReference type="EMBL" id="APF39847.1"/>
    </source>
</evidence>
<feature type="domain" description="HIT" evidence="4">
    <location>
        <begin position="4"/>
        <end position="107"/>
    </location>
</feature>
<evidence type="ECO:0000259" key="4">
    <source>
        <dbReference type="PROSITE" id="PS51084"/>
    </source>
</evidence>
<keyword evidence="6" id="KW-1185">Reference proteome</keyword>
<sequence length="147" mass="15860">MSTVFSKIISGEFPGRFVWADEKVVAFLSIGPITKGHTLVVPRQEIDKWTDAPAELVAHATEVAQKIGVAQVTAFGAERAGLMIAGFEVPHLHVHVWPVNSLDDFNLANARTDVPDAEFDDAAHLLRDALRQAGHTEFVADAGPLPA</sequence>
<dbReference type="GO" id="GO:0016787">
    <property type="term" value="F:hydrolase activity"/>
    <property type="evidence" value="ECO:0007669"/>
    <property type="project" value="UniProtKB-KW"/>
</dbReference>
<dbReference type="KEGG" id="nae:BHE16_01115"/>
<dbReference type="GO" id="GO:0009117">
    <property type="term" value="P:nucleotide metabolic process"/>
    <property type="evidence" value="ECO:0007669"/>
    <property type="project" value="TreeGrafter"/>
</dbReference>
<reference evidence="5 6" key="1">
    <citation type="submission" date="2016-11" db="EMBL/GenBank/DDBJ databases">
        <title>Genome sequencing of Zhihengliuella aestuarii B18 antagonistic to Plasmodiophora brassicae.</title>
        <authorList>
            <person name="Luo Y."/>
        </authorList>
    </citation>
    <scope>NUCLEOTIDE SEQUENCE [LARGE SCALE GENOMIC DNA]</scope>
    <source>
        <strain evidence="5 6">B18</strain>
    </source>
</reference>
<keyword evidence="5" id="KW-0378">Hydrolase</keyword>
<dbReference type="Pfam" id="PF01230">
    <property type="entry name" value="HIT"/>
    <property type="match status" value="1"/>
</dbReference>
<dbReference type="STRING" id="556325.BHE16_01115"/>
<dbReference type="InterPro" id="IPR001310">
    <property type="entry name" value="Histidine_triad_HIT"/>
</dbReference>
<gene>
    <name evidence="5" type="ORF">BHE16_01115</name>
</gene>
<dbReference type="OrthoDB" id="9784774at2"/>
<dbReference type="PROSITE" id="PS51084">
    <property type="entry name" value="HIT_2"/>
    <property type="match status" value="1"/>
</dbReference>
<name>A0A1L2ZKX8_9MICC</name>
<dbReference type="EMBL" id="CP018135">
    <property type="protein sequence ID" value="APF39847.1"/>
    <property type="molecule type" value="Genomic_DNA"/>
</dbReference>
<evidence type="ECO:0000256" key="2">
    <source>
        <dbReference type="PIRSR" id="PIRSR601310-3"/>
    </source>
</evidence>
<dbReference type="Gene3D" id="3.30.428.10">
    <property type="entry name" value="HIT-like"/>
    <property type="match status" value="1"/>
</dbReference>
<dbReference type="PANTHER" id="PTHR46648:SF1">
    <property type="entry name" value="ADENOSINE 5'-MONOPHOSPHORAMIDASE HNT1"/>
    <property type="match status" value="1"/>
</dbReference>
<organism evidence="5 6">
    <name type="scientific">Neomicrococcus aestuarii</name>
    <dbReference type="NCBI Taxonomy" id="556325"/>
    <lineage>
        <taxon>Bacteria</taxon>
        <taxon>Bacillati</taxon>
        <taxon>Actinomycetota</taxon>
        <taxon>Actinomycetes</taxon>
        <taxon>Micrococcales</taxon>
        <taxon>Micrococcaceae</taxon>
        <taxon>Neomicrococcus</taxon>
    </lineage>
</organism>
<dbReference type="SUPFAM" id="SSF54197">
    <property type="entry name" value="HIT-like"/>
    <property type="match status" value="1"/>
</dbReference>
<evidence type="ECO:0000256" key="3">
    <source>
        <dbReference type="PROSITE-ProRule" id="PRU00464"/>
    </source>
</evidence>
<accession>A0A1L2ZKX8</accession>
<evidence type="ECO:0000256" key="1">
    <source>
        <dbReference type="PIRSR" id="PIRSR601310-1"/>
    </source>
</evidence>
<protein>
    <submittedName>
        <fullName evidence="5">Diadenosine tetraphosphate hydrolase</fullName>
    </submittedName>
</protein>
<dbReference type="InterPro" id="IPR011146">
    <property type="entry name" value="HIT-like"/>
</dbReference>